<organism evidence="8 9">
    <name type="scientific">Fusarium torreyae</name>
    <dbReference type="NCBI Taxonomy" id="1237075"/>
    <lineage>
        <taxon>Eukaryota</taxon>
        <taxon>Fungi</taxon>
        <taxon>Dikarya</taxon>
        <taxon>Ascomycota</taxon>
        <taxon>Pezizomycotina</taxon>
        <taxon>Sordariomycetes</taxon>
        <taxon>Hypocreomycetidae</taxon>
        <taxon>Hypocreales</taxon>
        <taxon>Nectriaceae</taxon>
        <taxon>Fusarium</taxon>
    </lineage>
</organism>
<gene>
    <name evidence="8" type="ORF">NW762_010966</name>
</gene>
<sequence length="153" mass="17058">MGISHGAINVALDIWMLILPITQLYKIGLKLKKKLGVIAMLSVGLFLTIVSTVRIPSLMVFSTSWNSTVDSVGIVLWSNIEVCVGMMVACMPHARQCIRDIMLRVRRGRPAPSPSTEDIYVQRDIATIQQTRTDAETTTFGSRLEPEEKFFTC</sequence>
<evidence type="ECO:0000256" key="3">
    <source>
        <dbReference type="ARBA" id="ARBA00022989"/>
    </source>
</evidence>
<dbReference type="PANTHER" id="PTHR33048">
    <property type="entry name" value="PTH11-LIKE INTEGRAL MEMBRANE PROTEIN (AFU_ORTHOLOGUE AFUA_5G11245)"/>
    <property type="match status" value="1"/>
</dbReference>
<feature type="transmembrane region" description="Helical" evidence="6">
    <location>
        <begin position="37"/>
        <end position="62"/>
    </location>
</feature>
<dbReference type="OrthoDB" id="2496787at2759"/>
<dbReference type="AlphaFoldDB" id="A0A9W8VAY5"/>
<evidence type="ECO:0000313" key="8">
    <source>
        <dbReference type="EMBL" id="KAJ4252368.1"/>
    </source>
</evidence>
<dbReference type="EMBL" id="JAOQAZ010000026">
    <property type="protein sequence ID" value="KAJ4252368.1"/>
    <property type="molecule type" value="Genomic_DNA"/>
</dbReference>
<comment type="similarity">
    <text evidence="5">Belongs to the SAT4 family.</text>
</comment>
<evidence type="ECO:0000259" key="7">
    <source>
        <dbReference type="Pfam" id="PF20684"/>
    </source>
</evidence>
<keyword evidence="2 6" id="KW-0812">Transmembrane</keyword>
<feature type="domain" description="Rhodopsin" evidence="7">
    <location>
        <begin position="3"/>
        <end position="99"/>
    </location>
</feature>
<reference evidence="8" key="1">
    <citation type="submission" date="2022-09" db="EMBL/GenBank/DDBJ databases">
        <title>Fusarium specimens isolated from Avocado Roots.</title>
        <authorList>
            <person name="Stajich J."/>
            <person name="Roper C."/>
            <person name="Heimlech-Rivalta G."/>
        </authorList>
    </citation>
    <scope>NUCLEOTIDE SEQUENCE</scope>
    <source>
        <strain evidence="8">CF00136</strain>
    </source>
</reference>
<keyword evidence="3 6" id="KW-1133">Transmembrane helix</keyword>
<name>A0A9W8VAY5_9HYPO</name>
<dbReference type="InterPro" id="IPR052337">
    <property type="entry name" value="SAT4-like"/>
</dbReference>
<dbReference type="Proteomes" id="UP001152049">
    <property type="component" value="Unassembled WGS sequence"/>
</dbReference>
<comment type="subcellular location">
    <subcellularLocation>
        <location evidence="1">Membrane</location>
        <topology evidence="1">Multi-pass membrane protein</topology>
    </subcellularLocation>
</comment>
<dbReference type="PANTHER" id="PTHR33048:SF143">
    <property type="entry name" value="EXTRACELLULAR MEMBRANE PROTEIN CFEM DOMAIN-CONTAINING PROTEIN-RELATED"/>
    <property type="match status" value="1"/>
</dbReference>
<dbReference type="GO" id="GO:0016020">
    <property type="term" value="C:membrane"/>
    <property type="evidence" value="ECO:0007669"/>
    <property type="project" value="UniProtKB-SubCell"/>
</dbReference>
<evidence type="ECO:0000256" key="5">
    <source>
        <dbReference type="ARBA" id="ARBA00038359"/>
    </source>
</evidence>
<evidence type="ECO:0000256" key="6">
    <source>
        <dbReference type="SAM" id="Phobius"/>
    </source>
</evidence>
<proteinExistence type="inferred from homology"/>
<feature type="transmembrane region" description="Helical" evidence="6">
    <location>
        <begin position="74"/>
        <end position="94"/>
    </location>
</feature>
<dbReference type="Pfam" id="PF20684">
    <property type="entry name" value="Fung_rhodopsin"/>
    <property type="match status" value="1"/>
</dbReference>
<accession>A0A9W8VAY5</accession>
<protein>
    <recommendedName>
        <fullName evidence="7">Rhodopsin domain-containing protein</fullName>
    </recommendedName>
</protein>
<evidence type="ECO:0000256" key="2">
    <source>
        <dbReference type="ARBA" id="ARBA00022692"/>
    </source>
</evidence>
<evidence type="ECO:0000256" key="1">
    <source>
        <dbReference type="ARBA" id="ARBA00004141"/>
    </source>
</evidence>
<evidence type="ECO:0000313" key="9">
    <source>
        <dbReference type="Proteomes" id="UP001152049"/>
    </source>
</evidence>
<comment type="caution">
    <text evidence="8">The sequence shown here is derived from an EMBL/GenBank/DDBJ whole genome shotgun (WGS) entry which is preliminary data.</text>
</comment>
<keyword evidence="9" id="KW-1185">Reference proteome</keyword>
<keyword evidence="4 6" id="KW-0472">Membrane</keyword>
<dbReference type="InterPro" id="IPR049326">
    <property type="entry name" value="Rhodopsin_dom_fungi"/>
</dbReference>
<evidence type="ECO:0000256" key="4">
    <source>
        <dbReference type="ARBA" id="ARBA00023136"/>
    </source>
</evidence>